<comment type="caution">
    <text evidence="2">The sequence shown here is derived from an EMBL/GenBank/DDBJ whole genome shotgun (WGS) entry which is preliminary data.</text>
</comment>
<dbReference type="PROSITE" id="PS50280">
    <property type="entry name" value="SET"/>
    <property type="match status" value="1"/>
</dbReference>
<dbReference type="AlphaFoldDB" id="A0A9P7MJA3"/>
<dbReference type="Pfam" id="PF00856">
    <property type="entry name" value="SET"/>
    <property type="match status" value="1"/>
</dbReference>
<evidence type="ECO:0000313" key="2">
    <source>
        <dbReference type="EMBL" id="KAG5947697.1"/>
    </source>
</evidence>
<sequence length="373" mass="42333">MDAIENLLTWARSNGVVTDGIGPQVLPGRGIGIVATQNLKADHVILTVPSTLLRSLGNTPKPILRKLKGATVHAILSASLCLETSPDFDIWKAVLPTQHDITTSIPLAWPPKLQALLPTTAKTLLEEQSAKFARDWALVSAAYPELTRDEYLYAWLLVNSRTFYHTTRRTEKKLPKEDHMVLQPVADLFNHAPDGCQVSFDEHCYTITTTRACQRGEELFIRYGSHSNDFLLVEYGFTLPSGLNKWDELCLDPYMCPLFTAPQKQTLEDAGFWGKYMLDAETACYRTQTALRLLCLSEGDWRAVLDGQRDEDEDAVAVEGELRKVLRRCEKEIRSRIVDVERGTGHEKMRDSLRRRWLQMKELVVTTSMARWQ</sequence>
<dbReference type="InterPro" id="IPR050600">
    <property type="entry name" value="SETD3_SETD6_MTase"/>
</dbReference>
<dbReference type="EMBL" id="SRPO01000023">
    <property type="protein sequence ID" value="KAG5947697.1"/>
    <property type="molecule type" value="Genomic_DNA"/>
</dbReference>
<protein>
    <recommendedName>
        <fullName evidence="1">SET domain-containing protein</fullName>
    </recommendedName>
</protein>
<evidence type="ECO:0000259" key="1">
    <source>
        <dbReference type="PROSITE" id="PS50280"/>
    </source>
</evidence>
<name>A0A9P7MJA3_9HYPO</name>
<dbReference type="SUPFAM" id="SSF82199">
    <property type="entry name" value="SET domain"/>
    <property type="match status" value="1"/>
</dbReference>
<dbReference type="Gene3D" id="3.90.1410.10">
    <property type="entry name" value="set domain protein methyltransferase, domain 1"/>
    <property type="match status" value="1"/>
</dbReference>
<feature type="domain" description="SET" evidence="1">
    <location>
        <begin position="14"/>
        <end position="224"/>
    </location>
</feature>
<dbReference type="PANTHER" id="PTHR13271">
    <property type="entry name" value="UNCHARACTERIZED PUTATIVE METHYLTRANSFERASE"/>
    <property type="match status" value="1"/>
</dbReference>
<accession>A0A9P7MJA3</accession>
<keyword evidence="3" id="KW-1185">Reference proteome</keyword>
<evidence type="ECO:0000313" key="3">
    <source>
        <dbReference type="Proteomes" id="UP000706124"/>
    </source>
</evidence>
<organism evidence="2 3">
    <name type="scientific">Claviceps pazoutovae</name>
    <dbReference type="NCBI Taxonomy" id="1649127"/>
    <lineage>
        <taxon>Eukaryota</taxon>
        <taxon>Fungi</taxon>
        <taxon>Dikarya</taxon>
        <taxon>Ascomycota</taxon>
        <taxon>Pezizomycotina</taxon>
        <taxon>Sordariomycetes</taxon>
        <taxon>Hypocreomycetidae</taxon>
        <taxon>Hypocreales</taxon>
        <taxon>Clavicipitaceae</taxon>
        <taxon>Claviceps</taxon>
    </lineage>
</organism>
<dbReference type="InterPro" id="IPR044429">
    <property type="entry name" value="SETD4_SET"/>
</dbReference>
<dbReference type="Proteomes" id="UP000706124">
    <property type="component" value="Unassembled WGS sequence"/>
</dbReference>
<proteinExistence type="predicted"/>
<dbReference type="InterPro" id="IPR046341">
    <property type="entry name" value="SET_dom_sf"/>
</dbReference>
<dbReference type="InterPro" id="IPR001214">
    <property type="entry name" value="SET_dom"/>
</dbReference>
<dbReference type="PANTHER" id="PTHR13271:SF137">
    <property type="entry name" value="SET DOMAIN-CONTAINING PROTEIN"/>
    <property type="match status" value="1"/>
</dbReference>
<dbReference type="CDD" id="cd19177">
    <property type="entry name" value="SET_SETD4"/>
    <property type="match status" value="1"/>
</dbReference>
<dbReference type="OrthoDB" id="441812at2759"/>
<reference evidence="2 3" key="1">
    <citation type="journal article" date="2020" name="bioRxiv">
        <title>Whole genome comparisons of ergot fungi reveals the divergence and evolution of species within the genus Claviceps are the result of varying mechanisms driving genome evolution and host range expansion.</title>
        <authorList>
            <person name="Wyka S.A."/>
            <person name="Mondo S.J."/>
            <person name="Liu M."/>
            <person name="Dettman J."/>
            <person name="Nalam V."/>
            <person name="Broders K.D."/>
        </authorList>
    </citation>
    <scope>NUCLEOTIDE SEQUENCE [LARGE SCALE GENOMIC DNA]</scope>
    <source>
        <strain evidence="2 3">CCC 1485</strain>
    </source>
</reference>
<dbReference type="GO" id="GO:0016279">
    <property type="term" value="F:protein-lysine N-methyltransferase activity"/>
    <property type="evidence" value="ECO:0007669"/>
    <property type="project" value="InterPro"/>
</dbReference>
<gene>
    <name evidence="2" type="ORF">E4U60_002783</name>
</gene>